<reference evidence="2 3" key="1">
    <citation type="journal article" date="2013" name="BMC Genomics">
        <title>The miniature genome of a carnivorous plant Genlisea aurea contains a low number of genes and short non-coding sequences.</title>
        <authorList>
            <person name="Leushkin E.V."/>
            <person name="Sutormin R.A."/>
            <person name="Nabieva E.R."/>
            <person name="Penin A.A."/>
            <person name="Kondrashov A.S."/>
            <person name="Logacheva M.D."/>
        </authorList>
    </citation>
    <scope>NUCLEOTIDE SEQUENCE [LARGE SCALE GENOMIC DNA]</scope>
</reference>
<dbReference type="Gene3D" id="3.30.420.10">
    <property type="entry name" value="Ribonuclease H-like superfamily/Ribonuclease H"/>
    <property type="match status" value="1"/>
</dbReference>
<dbReference type="Proteomes" id="UP000015453">
    <property type="component" value="Unassembled WGS sequence"/>
</dbReference>
<evidence type="ECO:0000313" key="2">
    <source>
        <dbReference type="EMBL" id="EPS68811.1"/>
    </source>
</evidence>
<keyword evidence="3" id="KW-1185">Reference proteome</keyword>
<dbReference type="Pfam" id="PF13456">
    <property type="entry name" value="RVT_3"/>
    <property type="match status" value="1"/>
</dbReference>
<dbReference type="CDD" id="cd06222">
    <property type="entry name" value="RNase_H_like"/>
    <property type="match status" value="1"/>
</dbReference>
<comment type="caution">
    <text evidence="2">The sequence shown here is derived from an EMBL/GenBank/DDBJ whole genome shotgun (WGS) entry which is preliminary data.</text>
</comment>
<dbReference type="SUPFAM" id="SSF53098">
    <property type="entry name" value="Ribonuclease H-like"/>
    <property type="match status" value="1"/>
</dbReference>
<dbReference type="AlphaFoldDB" id="S8CV84"/>
<dbReference type="InterPro" id="IPR036397">
    <property type="entry name" value="RNaseH_sf"/>
</dbReference>
<protein>
    <recommendedName>
        <fullName evidence="1">RNase H type-1 domain-containing protein</fullName>
    </recommendedName>
</protein>
<dbReference type="InterPro" id="IPR044730">
    <property type="entry name" value="RNase_H-like_dom_plant"/>
</dbReference>
<dbReference type="GO" id="GO:0004523">
    <property type="term" value="F:RNA-DNA hybrid ribonuclease activity"/>
    <property type="evidence" value="ECO:0007669"/>
    <property type="project" value="InterPro"/>
</dbReference>
<name>S8CV84_9LAMI</name>
<organism evidence="2 3">
    <name type="scientific">Genlisea aurea</name>
    <dbReference type="NCBI Taxonomy" id="192259"/>
    <lineage>
        <taxon>Eukaryota</taxon>
        <taxon>Viridiplantae</taxon>
        <taxon>Streptophyta</taxon>
        <taxon>Embryophyta</taxon>
        <taxon>Tracheophyta</taxon>
        <taxon>Spermatophyta</taxon>
        <taxon>Magnoliopsida</taxon>
        <taxon>eudicotyledons</taxon>
        <taxon>Gunneridae</taxon>
        <taxon>Pentapetalae</taxon>
        <taxon>asterids</taxon>
        <taxon>lamiids</taxon>
        <taxon>Lamiales</taxon>
        <taxon>Lentibulariaceae</taxon>
        <taxon>Genlisea</taxon>
    </lineage>
</organism>
<evidence type="ECO:0000259" key="1">
    <source>
        <dbReference type="Pfam" id="PF13456"/>
    </source>
</evidence>
<evidence type="ECO:0000313" key="3">
    <source>
        <dbReference type="Proteomes" id="UP000015453"/>
    </source>
</evidence>
<sequence>LPTRREVHRRHMNLNEDCEFCNAESESWSHDLIKCHFSKGAWKLGLLPWDVIIHVLDDPLAWLIYYIENLSTENFVMTLTTAWAIWFARNEATHSNTILDPLRTHRFIDSYNAAYVEAFRSLQHTAIHHHVEEQNWTRPDTDFVKLNFDSGLTTSKGTGFGGIIRDAQGTCIAWFAFNNPHRLDPEHGELMAATFVMELALDLGYKKMVLEGDCLSIINALKSKQNMEVSPLGNVFADIFSLIDQCDEFRPEHVRRDRNKTAHQLAKHGTYQTFGFDFQSLP</sequence>
<gene>
    <name evidence="2" type="ORF">M569_05963</name>
</gene>
<dbReference type="InterPro" id="IPR012337">
    <property type="entry name" value="RNaseH-like_sf"/>
</dbReference>
<proteinExistence type="predicted"/>
<dbReference type="EMBL" id="AUSU01002433">
    <property type="protein sequence ID" value="EPS68811.1"/>
    <property type="molecule type" value="Genomic_DNA"/>
</dbReference>
<dbReference type="InterPro" id="IPR002156">
    <property type="entry name" value="RNaseH_domain"/>
</dbReference>
<dbReference type="OrthoDB" id="914111at2759"/>
<feature type="non-terminal residue" evidence="2">
    <location>
        <position position="1"/>
    </location>
</feature>
<dbReference type="InterPro" id="IPR052929">
    <property type="entry name" value="RNase_H-like_EbsB-rel"/>
</dbReference>
<accession>S8CV84</accession>
<dbReference type="GO" id="GO:0003676">
    <property type="term" value="F:nucleic acid binding"/>
    <property type="evidence" value="ECO:0007669"/>
    <property type="project" value="InterPro"/>
</dbReference>
<dbReference type="PANTHER" id="PTHR47074:SF11">
    <property type="entry name" value="REVERSE TRANSCRIPTASE-LIKE PROTEIN"/>
    <property type="match status" value="1"/>
</dbReference>
<feature type="non-terminal residue" evidence="2">
    <location>
        <position position="282"/>
    </location>
</feature>
<feature type="domain" description="RNase H type-1" evidence="1">
    <location>
        <begin position="147"/>
        <end position="268"/>
    </location>
</feature>
<dbReference type="PANTHER" id="PTHR47074">
    <property type="entry name" value="BNAC02G40300D PROTEIN"/>
    <property type="match status" value="1"/>
</dbReference>